<dbReference type="AlphaFoldDB" id="A0A9W8N9F5"/>
<comment type="caution">
    <text evidence="2">The sequence shown here is derived from an EMBL/GenBank/DDBJ whole genome shotgun (WGS) entry which is preliminary data.</text>
</comment>
<dbReference type="EMBL" id="JANPWZ010001715">
    <property type="protein sequence ID" value="KAJ3563729.1"/>
    <property type="molecule type" value="Genomic_DNA"/>
</dbReference>
<reference evidence="2" key="1">
    <citation type="submission" date="2022-07" db="EMBL/GenBank/DDBJ databases">
        <title>Genome Sequence of Xylaria arbuscula.</title>
        <authorList>
            <person name="Buettner E."/>
        </authorList>
    </citation>
    <scope>NUCLEOTIDE SEQUENCE</scope>
    <source>
        <strain evidence="2">VT107</strain>
    </source>
</reference>
<name>A0A9W8N9F5_9PEZI</name>
<proteinExistence type="predicted"/>
<dbReference type="Proteomes" id="UP001148614">
    <property type="component" value="Unassembled WGS sequence"/>
</dbReference>
<evidence type="ECO:0000313" key="2">
    <source>
        <dbReference type="EMBL" id="KAJ3563729.1"/>
    </source>
</evidence>
<accession>A0A9W8N9F5</accession>
<protein>
    <submittedName>
        <fullName evidence="2">Uncharacterized protein</fullName>
    </submittedName>
</protein>
<feature type="compositionally biased region" description="Basic and acidic residues" evidence="1">
    <location>
        <begin position="34"/>
        <end position="44"/>
    </location>
</feature>
<organism evidence="2 3">
    <name type="scientific">Xylaria arbuscula</name>
    <dbReference type="NCBI Taxonomy" id="114810"/>
    <lineage>
        <taxon>Eukaryota</taxon>
        <taxon>Fungi</taxon>
        <taxon>Dikarya</taxon>
        <taxon>Ascomycota</taxon>
        <taxon>Pezizomycotina</taxon>
        <taxon>Sordariomycetes</taxon>
        <taxon>Xylariomycetidae</taxon>
        <taxon>Xylariales</taxon>
        <taxon>Xylariaceae</taxon>
        <taxon>Xylaria</taxon>
    </lineage>
</organism>
<evidence type="ECO:0000256" key="1">
    <source>
        <dbReference type="SAM" id="MobiDB-lite"/>
    </source>
</evidence>
<evidence type="ECO:0000313" key="3">
    <source>
        <dbReference type="Proteomes" id="UP001148614"/>
    </source>
</evidence>
<feature type="region of interest" description="Disordered" evidence="1">
    <location>
        <begin position="1"/>
        <end position="80"/>
    </location>
</feature>
<keyword evidence="3" id="KW-1185">Reference proteome</keyword>
<sequence>MTRQPKQAGVGRHGEKDTAKVRAGSTRQGDVVDGDLRVTGKLESDMAPEAPKMRLWKGPSSPGEDRSHGQGYSLIPADDGETDYGLHRAVQHSANTVPATSQHGETLMLLDLSHLVPTNHRPALDSSWPCLLF</sequence>
<gene>
    <name evidence="2" type="ORF">NPX13_g8096</name>
</gene>